<feature type="domain" description="Heterokaryon incompatibility" evidence="1">
    <location>
        <begin position="22"/>
        <end position="114"/>
    </location>
</feature>
<dbReference type="EMBL" id="JAAMPI010001342">
    <property type="protein sequence ID" value="KAF4625580.1"/>
    <property type="molecule type" value="Genomic_DNA"/>
</dbReference>
<dbReference type="Pfam" id="PF06985">
    <property type="entry name" value="HET"/>
    <property type="match status" value="1"/>
</dbReference>
<comment type="caution">
    <text evidence="2">The sequence shown here is derived from an EMBL/GenBank/DDBJ whole genome shotgun (WGS) entry which is preliminary data.</text>
</comment>
<dbReference type="OrthoDB" id="674604at2759"/>
<evidence type="ECO:0000259" key="1">
    <source>
        <dbReference type="Pfam" id="PF06985"/>
    </source>
</evidence>
<sequence>MRLLNTKSLELQHFVPNQVPDYVILSHRWASEELTFEDITKYPVSNPNSPARRKQGFSKVQGACKLAARDGYGWIWIDSCIDKSSSSELQETINSMWNYYEQSNIFYVYMADVPDSEAGWDRRFQKSEWFTRGWTLQELIAPAYVEFYTGNWSPIGTKLERHKEIANITKIDLDVLVQAESIDNFSAAERFSWAAHRQVTREEDETYSLLGLFHVDMPMLYGEGGKKAFTRLQEAIYNSMLDQTLFLFSYSSHRESQPLLADCPTRFCQIARCASCETRCFPSHVSYSDVFPTSNWSVQAHEQIMTTVTPFRNEISATISLIDDRDVSNRLMFLNDDESRTEISHVAILNHTLIDHIEGALCLLLFQPPDSEGVAFHRTRSFLALLPCVKEFTSRLQKQRILICPDPSSSDRNQRIDITFALDDDQFLAWSWSARCVNHRSAVPV</sequence>
<dbReference type="Proteomes" id="UP000566819">
    <property type="component" value="Unassembled WGS sequence"/>
</dbReference>
<name>A0A8H4R8U9_9HELO</name>
<dbReference type="PANTHER" id="PTHR10622:SF10">
    <property type="entry name" value="HET DOMAIN-CONTAINING PROTEIN"/>
    <property type="match status" value="1"/>
</dbReference>
<organism evidence="2 3">
    <name type="scientific">Cudoniella acicularis</name>
    <dbReference type="NCBI Taxonomy" id="354080"/>
    <lineage>
        <taxon>Eukaryota</taxon>
        <taxon>Fungi</taxon>
        <taxon>Dikarya</taxon>
        <taxon>Ascomycota</taxon>
        <taxon>Pezizomycotina</taxon>
        <taxon>Leotiomycetes</taxon>
        <taxon>Helotiales</taxon>
        <taxon>Tricladiaceae</taxon>
        <taxon>Cudoniella</taxon>
    </lineage>
</organism>
<dbReference type="InterPro" id="IPR010730">
    <property type="entry name" value="HET"/>
</dbReference>
<dbReference type="PANTHER" id="PTHR10622">
    <property type="entry name" value="HET DOMAIN-CONTAINING PROTEIN"/>
    <property type="match status" value="1"/>
</dbReference>
<evidence type="ECO:0000313" key="2">
    <source>
        <dbReference type="EMBL" id="KAF4625580.1"/>
    </source>
</evidence>
<keyword evidence="3" id="KW-1185">Reference proteome</keyword>
<gene>
    <name evidence="2" type="ORF">G7Y89_g12587</name>
</gene>
<proteinExistence type="predicted"/>
<dbReference type="AlphaFoldDB" id="A0A8H4R8U9"/>
<evidence type="ECO:0000313" key="3">
    <source>
        <dbReference type="Proteomes" id="UP000566819"/>
    </source>
</evidence>
<reference evidence="2 3" key="1">
    <citation type="submission" date="2020-03" db="EMBL/GenBank/DDBJ databases">
        <title>Draft Genome Sequence of Cudoniella acicularis.</title>
        <authorList>
            <person name="Buettner E."/>
            <person name="Kellner H."/>
        </authorList>
    </citation>
    <scope>NUCLEOTIDE SEQUENCE [LARGE SCALE GENOMIC DNA]</scope>
    <source>
        <strain evidence="2 3">DSM 108380</strain>
    </source>
</reference>
<accession>A0A8H4R8U9</accession>
<protein>
    <recommendedName>
        <fullName evidence="1">Heterokaryon incompatibility domain-containing protein</fullName>
    </recommendedName>
</protein>